<dbReference type="Gene3D" id="2.30.33.40">
    <property type="entry name" value="GroES chaperonin"/>
    <property type="match status" value="1"/>
</dbReference>
<dbReference type="GO" id="GO:0044183">
    <property type="term" value="F:protein folding chaperone"/>
    <property type="evidence" value="ECO:0007669"/>
    <property type="project" value="InterPro"/>
</dbReference>
<keyword evidence="2 3" id="KW-0143">Chaperone</keyword>
<dbReference type="InterPro" id="IPR020818">
    <property type="entry name" value="Chaperonin_GroES"/>
</dbReference>
<dbReference type="SUPFAM" id="SSF50129">
    <property type="entry name" value="GroES-like"/>
    <property type="match status" value="1"/>
</dbReference>
<dbReference type="Pfam" id="PF00166">
    <property type="entry name" value="Cpn10"/>
    <property type="match status" value="1"/>
</dbReference>
<proteinExistence type="inferred from homology"/>
<evidence type="ECO:0000256" key="2">
    <source>
        <dbReference type="ARBA" id="ARBA00023186"/>
    </source>
</evidence>
<dbReference type="CDD" id="cd00320">
    <property type="entry name" value="cpn10"/>
    <property type="match status" value="1"/>
</dbReference>
<comment type="subunit">
    <text evidence="3">Heptamer of 7 subunits arranged in a ring.</text>
</comment>
<accession>A0A066RQN4</accession>
<dbReference type="OrthoDB" id="5918415at2"/>
<dbReference type="GO" id="GO:0005524">
    <property type="term" value="F:ATP binding"/>
    <property type="evidence" value="ECO:0007669"/>
    <property type="project" value="InterPro"/>
</dbReference>
<evidence type="ECO:0000313" key="4">
    <source>
        <dbReference type="EMBL" id="KDM89668.1"/>
    </source>
</evidence>
<comment type="caution">
    <text evidence="4">The sequence shown here is derived from an EMBL/GenBank/DDBJ whole genome shotgun (WGS) entry which is preliminary data.</text>
</comment>
<name>A0A066RQN4_9GAMM</name>
<dbReference type="AlphaFoldDB" id="A0A066RQN4"/>
<dbReference type="Proteomes" id="UP000027192">
    <property type="component" value="Unassembled WGS sequence"/>
</dbReference>
<evidence type="ECO:0000256" key="3">
    <source>
        <dbReference type="RuleBase" id="RU000535"/>
    </source>
</evidence>
<dbReference type="InterPro" id="IPR037124">
    <property type="entry name" value="Chaperonin_GroES_sf"/>
</dbReference>
<dbReference type="EMBL" id="JMIB01000049">
    <property type="protein sequence ID" value="KDM89668.1"/>
    <property type="molecule type" value="Genomic_DNA"/>
</dbReference>
<dbReference type="SMART" id="SM00883">
    <property type="entry name" value="Cpn10"/>
    <property type="match status" value="1"/>
</dbReference>
<evidence type="ECO:0000256" key="1">
    <source>
        <dbReference type="ARBA" id="ARBA00006975"/>
    </source>
</evidence>
<dbReference type="InterPro" id="IPR011032">
    <property type="entry name" value="GroES-like_sf"/>
</dbReference>
<gene>
    <name evidence="4" type="ORF">EA58_21325</name>
</gene>
<dbReference type="PRINTS" id="PR00297">
    <property type="entry name" value="CHAPERONIN10"/>
</dbReference>
<comment type="similarity">
    <text evidence="1 3">Belongs to the GroES chaperonin family.</text>
</comment>
<dbReference type="STRING" id="1654360.EA58_21325"/>
<reference evidence="4 5" key="1">
    <citation type="submission" date="2014-04" db="EMBL/GenBank/DDBJ databases">
        <title>Draft genome sequence of Photobacterium halotolerans S2753: a solonamide, ngercheumicin and holomycin producer.</title>
        <authorList>
            <person name="Machado H.R."/>
            <person name="Gram L."/>
        </authorList>
    </citation>
    <scope>NUCLEOTIDE SEQUENCE [LARGE SCALE GENOMIC DNA]</scope>
    <source>
        <strain evidence="4 5">S2753</strain>
    </source>
</reference>
<evidence type="ECO:0000313" key="5">
    <source>
        <dbReference type="Proteomes" id="UP000027192"/>
    </source>
</evidence>
<dbReference type="RefSeq" id="WP_036757370.1">
    <property type="nucleotide sequence ID" value="NZ_JAGSGC010000029.1"/>
</dbReference>
<protein>
    <recommendedName>
        <fullName evidence="3">10 kDa chaperonin</fullName>
    </recommendedName>
</protein>
<organism evidence="4 5">
    <name type="scientific">Photobacterium galatheae</name>
    <dbReference type="NCBI Taxonomy" id="1654360"/>
    <lineage>
        <taxon>Bacteria</taxon>
        <taxon>Pseudomonadati</taxon>
        <taxon>Pseudomonadota</taxon>
        <taxon>Gammaproteobacteria</taxon>
        <taxon>Vibrionales</taxon>
        <taxon>Vibrionaceae</taxon>
        <taxon>Photobacterium</taxon>
    </lineage>
</organism>
<sequence>MKLRPLHDWVVVERESVRSEGNDISISSLPSNQGRVIAVGQFVRGLKKGDKVQFNAYAGYVLYSQSCTVTLIKEADILVFWTEPME</sequence>
<comment type="function">
    <text evidence="3">Together with the chaperonin GroEL, plays an essential role in assisting protein folding. The GroEL-GroES system forms a nano-cage that allows encapsulation of the non-native substrate proteins and provides a physical environment optimized to promote and accelerate protein folding. GroES binds to the apical surface of the GroEL ring, thereby capping the opening of the GroEL channel.</text>
</comment>
<keyword evidence="5" id="KW-1185">Reference proteome</keyword>